<keyword evidence="10" id="KW-1185">Reference proteome</keyword>
<dbReference type="NCBIfam" id="TIGR02127">
    <property type="entry name" value="pyrF_sub2"/>
    <property type="match status" value="1"/>
</dbReference>
<dbReference type="PANTHER" id="PTHR43375:SF1">
    <property type="entry name" value="OROTIDINE 5'-PHOSPHATE DECARBOXYLASE"/>
    <property type="match status" value="1"/>
</dbReference>
<feature type="active site" description="Proton donor" evidence="7">
    <location>
        <position position="95"/>
    </location>
</feature>
<reference evidence="10" key="1">
    <citation type="journal article" date="2019" name="Int. J. Syst. Evol. Microbiol.">
        <title>The Global Catalogue of Microorganisms (GCM) 10K type strain sequencing project: providing services to taxonomists for standard genome sequencing and annotation.</title>
        <authorList>
            <consortium name="The Broad Institute Genomics Platform"/>
            <consortium name="The Broad Institute Genome Sequencing Center for Infectious Disease"/>
            <person name="Wu L."/>
            <person name="Ma J."/>
        </authorList>
    </citation>
    <scope>NUCLEOTIDE SEQUENCE [LARGE SCALE GENOMIC DNA]</scope>
    <source>
        <strain evidence="10">CCUG 58411</strain>
    </source>
</reference>
<dbReference type="GO" id="GO:0004590">
    <property type="term" value="F:orotidine-5'-phosphate decarboxylase activity"/>
    <property type="evidence" value="ECO:0007669"/>
    <property type="project" value="UniProtKB-EC"/>
</dbReference>
<evidence type="ECO:0000256" key="6">
    <source>
        <dbReference type="ARBA" id="ARBA00049157"/>
    </source>
</evidence>
<evidence type="ECO:0000256" key="7">
    <source>
        <dbReference type="HAMAP-Rule" id="MF_01215"/>
    </source>
</evidence>
<dbReference type="SMART" id="SM00934">
    <property type="entry name" value="OMPdecase"/>
    <property type="match status" value="1"/>
</dbReference>
<dbReference type="PANTHER" id="PTHR43375">
    <property type="entry name" value="OROTIDINE 5'-PHOSPHATE DECARBOXYLASE"/>
    <property type="match status" value="1"/>
</dbReference>
<evidence type="ECO:0000313" key="10">
    <source>
        <dbReference type="Proteomes" id="UP001597206"/>
    </source>
</evidence>
<dbReference type="EC" id="4.1.1.23" evidence="7"/>
<dbReference type="Pfam" id="PF00215">
    <property type="entry name" value="OMPdecase"/>
    <property type="match status" value="1"/>
</dbReference>
<accession>A0ABW3P5D6</accession>
<dbReference type="SUPFAM" id="SSF51366">
    <property type="entry name" value="Ribulose-phoshate binding barrel"/>
    <property type="match status" value="1"/>
</dbReference>
<dbReference type="InterPro" id="IPR011995">
    <property type="entry name" value="OMPdecase_type-2"/>
</dbReference>
<dbReference type="CDD" id="cd04725">
    <property type="entry name" value="OMP_decarboxylase_like"/>
    <property type="match status" value="1"/>
</dbReference>
<gene>
    <name evidence="7 9" type="primary">pyrF</name>
    <name evidence="9" type="ORF">ACFQ2T_02805</name>
</gene>
<proteinExistence type="inferred from homology"/>
<evidence type="ECO:0000313" key="9">
    <source>
        <dbReference type="EMBL" id="MFD1121419.1"/>
    </source>
</evidence>
<evidence type="ECO:0000256" key="5">
    <source>
        <dbReference type="ARBA" id="ARBA00023239"/>
    </source>
</evidence>
<dbReference type="InterPro" id="IPR011060">
    <property type="entry name" value="RibuloseP-bd_barrel"/>
</dbReference>
<organism evidence="9 10">
    <name type="scientific">Methylophilus flavus</name>
    <dbReference type="NCBI Taxonomy" id="640084"/>
    <lineage>
        <taxon>Bacteria</taxon>
        <taxon>Pseudomonadati</taxon>
        <taxon>Pseudomonadota</taxon>
        <taxon>Betaproteobacteria</taxon>
        <taxon>Nitrosomonadales</taxon>
        <taxon>Methylophilaceae</taxon>
        <taxon>Methylophilus</taxon>
    </lineage>
</organism>
<evidence type="ECO:0000256" key="4">
    <source>
        <dbReference type="ARBA" id="ARBA00022975"/>
    </source>
</evidence>
<dbReference type="Proteomes" id="UP001597206">
    <property type="component" value="Unassembled WGS sequence"/>
</dbReference>
<evidence type="ECO:0000259" key="8">
    <source>
        <dbReference type="SMART" id="SM00934"/>
    </source>
</evidence>
<evidence type="ECO:0000256" key="2">
    <source>
        <dbReference type="ARBA" id="ARBA00008847"/>
    </source>
</evidence>
<protein>
    <recommendedName>
        <fullName evidence="7">Orotidine 5'-phosphate decarboxylase</fullName>
        <ecNumber evidence="7">4.1.1.23</ecNumber>
    </recommendedName>
    <alternativeName>
        <fullName evidence="7">OMP decarboxylase</fullName>
        <shortName evidence="7">OMPDCase</shortName>
        <shortName evidence="7">OMPdecase</shortName>
    </alternativeName>
</protein>
<keyword evidence="3 7" id="KW-0210">Decarboxylase</keyword>
<keyword evidence="4 7" id="KW-0665">Pyrimidine biosynthesis</keyword>
<dbReference type="HAMAP" id="MF_01215">
    <property type="entry name" value="OMPdecase_type2"/>
    <property type="match status" value="1"/>
</dbReference>
<dbReference type="PROSITE" id="PS00156">
    <property type="entry name" value="OMPDECASE"/>
    <property type="match status" value="1"/>
</dbReference>
<keyword evidence="5 7" id="KW-0456">Lyase</keyword>
<name>A0ABW3P5D6_9PROT</name>
<comment type="similarity">
    <text evidence="2 7">Belongs to the OMP decarboxylase family. Type 2 subfamily.</text>
</comment>
<dbReference type="RefSeq" id="WP_379030196.1">
    <property type="nucleotide sequence ID" value="NZ_JBHTLN010000001.1"/>
</dbReference>
<sequence length="282" mass="30700">MSFIKQLQASWQSSDSLLCIGLDPDMERFPKSLASGADNIFRFNQAIIDATHDLVCAYKPQIAYFSALGAEQQLEKTIAYIKSNYPHIPVILDAKRGDIGSTATQYVKEAFVRYQVDAVTVNPYMGFDSVKPFLDYQDKGVIVLCKTSNEGASQLQEVRLQQTDSDGEPVYEYIAQLAATEWNFNHNCLLVMGATWPEQVAKVRSIVGDMPFLVPGAGAQGGDVGSIVKAGQTADGTGLIISASRSILYASNHADFAEAARTQAEALKQAINSHRNKHATAV</sequence>
<comment type="caution">
    <text evidence="9">The sequence shown here is derived from an EMBL/GenBank/DDBJ whole genome shotgun (WGS) entry which is preliminary data.</text>
</comment>
<evidence type="ECO:0000256" key="3">
    <source>
        <dbReference type="ARBA" id="ARBA00022793"/>
    </source>
</evidence>
<dbReference type="InterPro" id="IPR001754">
    <property type="entry name" value="OMPdeCOase_dom"/>
</dbReference>
<evidence type="ECO:0000256" key="1">
    <source>
        <dbReference type="ARBA" id="ARBA00004861"/>
    </source>
</evidence>
<dbReference type="EMBL" id="JBHTLN010000001">
    <property type="protein sequence ID" value="MFD1121419.1"/>
    <property type="molecule type" value="Genomic_DNA"/>
</dbReference>
<feature type="domain" description="Orotidine 5'-phosphate decarboxylase" evidence="8">
    <location>
        <begin position="17"/>
        <end position="260"/>
    </location>
</feature>
<dbReference type="Gene3D" id="3.20.20.70">
    <property type="entry name" value="Aldolase class I"/>
    <property type="match status" value="1"/>
</dbReference>
<comment type="pathway">
    <text evidence="1 7">Pyrimidine metabolism; UMP biosynthesis via de novo pathway; UMP from orotate: step 2/2.</text>
</comment>
<dbReference type="InterPro" id="IPR013785">
    <property type="entry name" value="Aldolase_TIM"/>
</dbReference>
<comment type="catalytic activity">
    <reaction evidence="6 7">
        <text>orotidine 5'-phosphate + H(+) = UMP + CO2</text>
        <dbReference type="Rhea" id="RHEA:11596"/>
        <dbReference type="ChEBI" id="CHEBI:15378"/>
        <dbReference type="ChEBI" id="CHEBI:16526"/>
        <dbReference type="ChEBI" id="CHEBI:57538"/>
        <dbReference type="ChEBI" id="CHEBI:57865"/>
        <dbReference type="EC" id="4.1.1.23"/>
    </reaction>
</comment>
<dbReference type="InterPro" id="IPR018089">
    <property type="entry name" value="OMPdecase_AS"/>
</dbReference>